<name>A0A164RS59_9AGAM</name>
<sequence>MISRCRAKSWIIHLKEDGELSNISFTQRGMKGNIIVFPQRPDRLLDILPPSVDDIITPICVVFVGSCKPSKVWLKNNAKPLVVRREKVRRALQWLQRNNPLYSDVRIDHELLNSLEPEHMFDFHVEHRADPGHDTDVLVARYDTDPAVPNATADSQDVFNKVVITDIDGRASVNEMRAAALRHMKIKGGSFIQFPHENTPVNEFFNPDLFPMLYPTLFPYGIGGFEDQDRPTHLSFDRQVKHFCNLQTSSSVAHENQS</sequence>
<accession>A0A164RS59</accession>
<dbReference type="STRING" id="1314777.A0A164RS59"/>
<evidence type="ECO:0000259" key="1">
    <source>
        <dbReference type="Pfam" id="PF20209"/>
    </source>
</evidence>
<proteinExistence type="predicted"/>
<keyword evidence="3" id="KW-1185">Reference proteome</keyword>
<evidence type="ECO:0000313" key="2">
    <source>
        <dbReference type="EMBL" id="KZS90830.1"/>
    </source>
</evidence>
<dbReference type="InterPro" id="IPR046700">
    <property type="entry name" value="DUF6570"/>
</dbReference>
<gene>
    <name evidence="2" type="ORF">SISNIDRAFT_475274</name>
</gene>
<dbReference type="Proteomes" id="UP000076722">
    <property type="component" value="Unassembled WGS sequence"/>
</dbReference>
<dbReference type="EMBL" id="KV419419">
    <property type="protein sequence ID" value="KZS90830.1"/>
    <property type="molecule type" value="Genomic_DNA"/>
</dbReference>
<organism evidence="2 3">
    <name type="scientific">Sistotremastrum niveocremeum HHB9708</name>
    <dbReference type="NCBI Taxonomy" id="1314777"/>
    <lineage>
        <taxon>Eukaryota</taxon>
        <taxon>Fungi</taxon>
        <taxon>Dikarya</taxon>
        <taxon>Basidiomycota</taxon>
        <taxon>Agaricomycotina</taxon>
        <taxon>Agaricomycetes</taxon>
        <taxon>Sistotremastrales</taxon>
        <taxon>Sistotremastraceae</taxon>
        <taxon>Sertulicium</taxon>
        <taxon>Sertulicium niveocremeum</taxon>
    </lineage>
</organism>
<feature type="domain" description="DUF6570" evidence="1">
    <location>
        <begin position="1"/>
        <end position="113"/>
    </location>
</feature>
<dbReference type="Pfam" id="PF20209">
    <property type="entry name" value="DUF6570"/>
    <property type="match status" value="1"/>
</dbReference>
<dbReference type="OrthoDB" id="3235800at2759"/>
<evidence type="ECO:0000313" key="3">
    <source>
        <dbReference type="Proteomes" id="UP000076722"/>
    </source>
</evidence>
<reference evidence="2 3" key="1">
    <citation type="journal article" date="2016" name="Mol. Biol. Evol.">
        <title>Comparative Genomics of Early-Diverging Mushroom-Forming Fungi Provides Insights into the Origins of Lignocellulose Decay Capabilities.</title>
        <authorList>
            <person name="Nagy L.G."/>
            <person name="Riley R."/>
            <person name="Tritt A."/>
            <person name="Adam C."/>
            <person name="Daum C."/>
            <person name="Floudas D."/>
            <person name="Sun H."/>
            <person name="Yadav J.S."/>
            <person name="Pangilinan J."/>
            <person name="Larsson K.H."/>
            <person name="Matsuura K."/>
            <person name="Barry K."/>
            <person name="Labutti K."/>
            <person name="Kuo R."/>
            <person name="Ohm R.A."/>
            <person name="Bhattacharya S.S."/>
            <person name="Shirouzu T."/>
            <person name="Yoshinaga Y."/>
            <person name="Martin F.M."/>
            <person name="Grigoriev I.V."/>
            <person name="Hibbett D.S."/>
        </authorList>
    </citation>
    <scope>NUCLEOTIDE SEQUENCE [LARGE SCALE GENOMIC DNA]</scope>
    <source>
        <strain evidence="2 3">HHB9708</strain>
    </source>
</reference>
<protein>
    <recommendedName>
        <fullName evidence="1">DUF6570 domain-containing protein</fullName>
    </recommendedName>
</protein>
<dbReference type="AlphaFoldDB" id="A0A164RS59"/>